<dbReference type="Gene3D" id="3.40.1110.10">
    <property type="entry name" value="Calcium-transporting ATPase, cytoplasmic domain N"/>
    <property type="match status" value="1"/>
</dbReference>
<evidence type="ECO:0000256" key="8">
    <source>
        <dbReference type="ARBA" id="ARBA00022989"/>
    </source>
</evidence>
<evidence type="ECO:0000256" key="7">
    <source>
        <dbReference type="ARBA" id="ARBA00022967"/>
    </source>
</evidence>
<evidence type="ECO:0000256" key="1">
    <source>
        <dbReference type="ARBA" id="ARBA00004141"/>
    </source>
</evidence>
<name>A0ABM0MXR2_SACKO</name>
<evidence type="ECO:0000256" key="10">
    <source>
        <dbReference type="SAM" id="Phobius"/>
    </source>
</evidence>
<keyword evidence="4" id="KW-0547">Nucleotide-binding</keyword>
<dbReference type="NCBIfam" id="TIGR01494">
    <property type="entry name" value="ATPase_P-type"/>
    <property type="match status" value="1"/>
</dbReference>
<evidence type="ECO:0000313" key="11">
    <source>
        <dbReference type="Proteomes" id="UP000694865"/>
    </source>
</evidence>
<evidence type="ECO:0000256" key="6">
    <source>
        <dbReference type="ARBA" id="ARBA00022842"/>
    </source>
</evidence>
<evidence type="ECO:0000313" key="12">
    <source>
        <dbReference type="RefSeq" id="XP_006824803.1"/>
    </source>
</evidence>
<dbReference type="InterPro" id="IPR018303">
    <property type="entry name" value="ATPase_P-typ_P_site"/>
</dbReference>
<accession>A0ABM0MXR2</accession>
<organism evidence="11 12">
    <name type="scientific">Saccoglossus kowalevskii</name>
    <name type="common">Acorn worm</name>
    <dbReference type="NCBI Taxonomy" id="10224"/>
    <lineage>
        <taxon>Eukaryota</taxon>
        <taxon>Metazoa</taxon>
        <taxon>Hemichordata</taxon>
        <taxon>Enteropneusta</taxon>
        <taxon>Harrimaniidae</taxon>
        <taxon>Saccoglossus</taxon>
    </lineage>
</organism>
<dbReference type="Gene3D" id="3.40.50.1000">
    <property type="entry name" value="HAD superfamily/HAD-like"/>
    <property type="match status" value="2"/>
</dbReference>
<evidence type="ECO:0000256" key="9">
    <source>
        <dbReference type="ARBA" id="ARBA00023136"/>
    </source>
</evidence>
<dbReference type="InterPro" id="IPR023299">
    <property type="entry name" value="ATPase_P-typ_cyto_dom_N"/>
</dbReference>
<dbReference type="InterPro" id="IPR023214">
    <property type="entry name" value="HAD_sf"/>
</dbReference>
<evidence type="ECO:0000256" key="4">
    <source>
        <dbReference type="ARBA" id="ARBA00022741"/>
    </source>
</evidence>
<dbReference type="PANTHER" id="PTHR45630:SF7">
    <property type="entry name" value="ENDOPLASMIC RETICULUM TRANSMEMBRANE HELIX TRANSLOCASE"/>
    <property type="match status" value="1"/>
</dbReference>
<keyword evidence="9 10" id="KW-0472">Membrane</keyword>
<dbReference type="Proteomes" id="UP000694865">
    <property type="component" value="Unplaced"/>
</dbReference>
<dbReference type="RefSeq" id="XP_006824803.1">
    <property type="nucleotide sequence ID" value="XM_006824740.1"/>
</dbReference>
<proteinExistence type="predicted"/>
<feature type="transmembrane region" description="Helical" evidence="10">
    <location>
        <begin position="15"/>
        <end position="34"/>
    </location>
</feature>
<keyword evidence="11" id="KW-1185">Reference proteome</keyword>
<sequence>MYGVKRVTANNLETFLFILFLLIFAVAAASYVWVKGSEDPDRNKYKLFLECTLILTSVVPPELPIELSLAVNSSLLALTKLGVYCTEPFRIPFAGKVEICCFDKTGTLTTDNLICKGIAGLDTGKKDNEGLVPALHAPIETIQVIATCHALAKLDDTLVGDPLEKVALTAIDWNLTKNDVMIPRKTRSPPLKIAHRFHFSSALRRMSVLASYQETGSIENVFMSTVKGAPETLKEMFSEVPENYDDVHFEMSRQGARVLALGYKKIGTLSNQQVAMITGDNPLTACYVAKELKFSKKPSTLILTPPDTKDSDWHWQSVDDTITLPMIPKGGANELIKNYDLCMTGEGMTQLLSVNTKLFNSLLPYIKVFARVAPKQK</sequence>
<evidence type="ECO:0000256" key="3">
    <source>
        <dbReference type="ARBA" id="ARBA00022723"/>
    </source>
</evidence>
<feature type="non-terminal residue" evidence="12">
    <location>
        <position position="377"/>
    </location>
</feature>
<keyword evidence="2 10" id="KW-0812">Transmembrane</keyword>
<keyword evidence="8 10" id="KW-1133">Transmembrane helix</keyword>
<dbReference type="PROSITE" id="PS00154">
    <property type="entry name" value="ATPASE_E1_E2"/>
    <property type="match status" value="1"/>
</dbReference>
<keyword evidence="6" id="KW-0460">Magnesium</keyword>
<keyword evidence="3" id="KW-0479">Metal-binding</keyword>
<dbReference type="Gene3D" id="1.20.1110.10">
    <property type="entry name" value="Calcium-transporting ATPase, transmembrane domain"/>
    <property type="match status" value="1"/>
</dbReference>
<comment type="subcellular location">
    <subcellularLocation>
        <location evidence="1">Membrane</location>
        <topology evidence="1">Multi-pass membrane protein</topology>
    </subcellularLocation>
</comment>
<reference evidence="12" key="1">
    <citation type="submission" date="2025-08" db="UniProtKB">
        <authorList>
            <consortium name="RefSeq"/>
        </authorList>
    </citation>
    <scope>IDENTIFICATION</scope>
    <source>
        <tissue evidence="12">Testes</tissue>
    </source>
</reference>
<dbReference type="InterPro" id="IPR001757">
    <property type="entry name" value="P_typ_ATPase"/>
</dbReference>
<keyword evidence="7" id="KW-1278">Translocase</keyword>
<dbReference type="PANTHER" id="PTHR45630">
    <property type="entry name" value="CATION-TRANSPORTING ATPASE-RELATED"/>
    <property type="match status" value="1"/>
</dbReference>
<dbReference type="GeneID" id="102810003"/>
<evidence type="ECO:0000256" key="2">
    <source>
        <dbReference type="ARBA" id="ARBA00022692"/>
    </source>
</evidence>
<gene>
    <name evidence="12" type="primary">LOC102810003</name>
</gene>
<dbReference type="InterPro" id="IPR006544">
    <property type="entry name" value="P-type_TPase_V"/>
</dbReference>
<evidence type="ECO:0000256" key="5">
    <source>
        <dbReference type="ARBA" id="ARBA00022840"/>
    </source>
</evidence>
<dbReference type="SUPFAM" id="SSF81660">
    <property type="entry name" value="Metal cation-transporting ATPase, ATP-binding domain N"/>
    <property type="match status" value="1"/>
</dbReference>
<dbReference type="SUPFAM" id="SSF81665">
    <property type="entry name" value="Calcium ATPase, transmembrane domain M"/>
    <property type="match status" value="1"/>
</dbReference>
<protein>
    <submittedName>
        <fullName evidence="12">Probable cation-transporting ATPase 13A1-like</fullName>
    </submittedName>
</protein>
<keyword evidence="5" id="KW-0067">ATP-binding</keyword>
<dbReference type="InterPro" id="IPR023298">
    <property type="entry name" value="ATPase_P-typ_TM_dom_sf"/>
</dbReference>